<evidence type="ECO:0000259" key="3">
    <source>
        <dbReference type="Pfam" id="PF16751"/>
    </source>
</evidence>
<feature type="region of interest" description="Disordered" evidence="1">
    <location>
        <begin position="193"/>
        <end position="390"/>
    </location>
</feature>
<dbReference type="RefSeq" id="WP_036428904.1">
    <property type="nucleotide sequence ID" value="NZ_AP022567.1"/>
</dbReference>
<feature type="transmembrane region" description="Helical" evidence="2">
    <location>
        <begin position="85"/>
        <end position="108"/>
    </location>
</feature>
<dbReference type="EMBL" id="AP022567">
    <property type="protein sequence ID" value="BBX35185.1"/>
    <property type="molecule type" value="Genomic_DNA"/>
</dbReference>
<reference evidence="4 5" key="1">
    <citation type="journal article" date="2019" name="Emerg. Microbes Infect.">
        <title>Comprehensive subspecies identification of 175 nontuberculous mycobacteria species based on 7547 genomic profiles.</title>
        <authorList>
            <person name="Matsumoto Y."/>
            <person name="Kinjo T."/>
            <person name="Motooka D."/>
            <person name="Nabeya D."/>
            <person name="Jung N."/>
            <person name="Uechi K."/>
            <person name="Horii T."/>
            <person name="Iida T."/>
            <person name="Fujita J."/>
            <person name="Nakamura S."/>
        </authorList>
    </citation>
    <scope>NUCLEOTIDE SEQUENCE [LARGE SCALE GENOMIC DNA]</scope>
    <source>
        <strain evidence="4 5">JCM 12375</strain>
    </source>
</reference>
<feature type="compositionally biased region" description="Polar residues" evidence="1">
    <location>
        <begin position="301"/>
        <end position="312"/>
    </location>
</feature>
<sequence length="390" mass="39791">MPDFGRWTSNGGDPSLNEINRTDRFIEALSLERPVYSTDPGEAELAYLLAGWRDDARRGSMAGIATPRDAVAALNRGTARGRPRLPLALVGSVAAAVLCLGGFGAAVYGSSPGDALYGVRGMFFGEQQVKRDVQVELASTELAQVQQLIDQGQWQAAQEKLQTITTTVATVGDAQQKQDLVNQWQQLSVKVENRDPNATVPPDAPPVVLPEVTATSVPTPPSETPGSSTSVTETSSPSSSTPPSETTSGSSETSSSAPTSSSSEPTSPSTATSAPSNTSAPPTSTPPSATSTNPPAELPATGTSAPATQPSSPVHTTTTILPTVPTAAPSSAPPVVTVPTVAEPQPEAGGGEAPAAREPAGGGRQQQQQAPQAPVIELPLLPGLTGGGQR</sequence>
<accession>A0ABN5YAV2</accession>
<evidence type="ECO:0000313" key="4">
    <source>
        <dbReference type="EMBL" id="BBX35185.1"/>
    </source>
</evidence>
<dbReference type="InterPro" id="IPR031928">
    <property type="entry name" value="RsdA_SigD-bd"/>
</dbReference>
<evidence type="ECO:0000313" key="5">
    <source>
        <dbReference type="Proteomes" id="UP000465622"/>
    </source>
</evidence>
<protein>
    <recommendedName>
        <fullName evidence="3">Anti-sigma-D factor RsdA sigma factor binding region domain-containing protein</fullName>
    </recommendedName>
</protein>
<proteinExistence type="predicted"/>
<name>A0ABN5YAV2_MYCME</name>
<dbReference type="Pfam" id="PF16751">
    <property type="entry name" value="RsdA_SigD_bd"/>
    <property type="match status" value="1"/>
</dbReference>
<feature type="compositionally biased region" description="Low complexity" evidence="1">
    <location>
        <begin position="224"/>
        <end position="295"/>
    </location>
</feature>
<feature type="domain" description="Anti-sigma-D factor RsdA sigma factor binding region" evidence="3">
    <location>
        <begin position="15"/>
        <end position="57"/>
    </location>
</feature>
<evidence type="ECO:0000256" key="1">
    <source>
        <dbReference type="SAM" id="MobiDB-lite"/>
    </source>
</evidence>
<keyword evidence="2" id="KW-0812">Transmembrane</keyword>
<dbReference type="Gene3D" id="6.10.250.1300">
    <property type="match status" value="1"/>
</dbReference>
<keyword evidence="5" id="KW-1185">Reference proteome</keyword>
<evidence type="ECO:0000256" key="2">
    <source>
        <dbReference type="SAM" id="Phobius"/>
    </source>
</evidence>
<organism evidence="4 5">
    <name type="scientific">Mycolicibacterium mageritense</name>
    <name type="common">Mycobacterium mageritense</name>
    <dbReference type="NCBI Taxonomy" id="53462"/>
    <lineage>
        <taxon>Bacteria</taxon>
        <taxon>Bacillati</taxon>
        <taxon>Actinomycetota</taxon>
        <taxon>Actinomycetes</taxon>
        <taxon>Mycobacteriales</taxon>
        <taxon>Mycobacteriaceae</taxon>
        <taxon>Mycolicibacterium</taxon>
    </lineage>
</organism>
<dbReference type="Proteomes" id="UP000465622">
    <property type="component" value="Chromosome"/>
</dbReference>
<feature type="compositionally biased region" description="Low complexity" evidence="1">
    <location>
        <begin position="313"/>
        <end position="383"/>
    </location>
</feature>
<keyword evidence="2" id="KW-1133">Transmembrane helix</keyword>
<gene>
    <name evidence="4" type="ORF">MMAGJ_44670</name>
</gene>
<keyword evidence="2" id="KW-0472">Membrane</keyword>